<dbReference type="Proteomes" id="UP001595704">
    <property type="component" value="Unassembled WGS sequence"/>
</dbReference>
<keyword evidence="2" id="KW-1185">Reference proteome</keyword>
<dbReference type="EMBL" id="JBHRYC010000038">
    <property type="protein sequence ID" value="MFC3637478.1"/>
    <property type="molecule type" value="Genomic_DNA"/>
</dbReference>
<evidence type="ECO:0000313" key="2">
    <source>
        <dbReference type="Proteomes" id="UP001595704"/>
    </source>
</evidence>
<comment type="caution">
    <text evidence="1">The sequence shown here is derived from an EMBL/GenBank/DDBJ whole genome shotgun (WGS) entry which is preliminary data.</text>
</comment>
<gene>
    <name evidence="1" type="ORF">ACFONL_08785</name>
</gene>
<organism evidence="1 2">
    <name type="scientific">Camelimonas fluminis</name>
    <dbReference type="NCBI Taxonomy" id="1576911"/>
    <lineage>
        <taxon>Bacteria</taxon>
        <taxon>Pseudomonadati</taxon>
        <taxon>Pseudomonadota</taxon>
        <taxon>Alphaproteobacteria</taxon>
        <taxon>Hyphomicrobiales</taxon>
        <taxon>Chelatococcaceae</taxon>
        <taxon>Camelimonas</taxon>
    </lineage>
</organism>
<sequence>MRINILAVADDARYGKLPIVVLTLCAALMAIDRYDFTSIGAALPPTISQMKINPGSAGLPGVSALVGMTRRALADSCPTCRGASLLTGASP</sequence>
<evidence type="ECO:0008006" key="3">
    <source>
        <dbReference type="Google" id="ProtNLM"/>
    </source>
</evidence>
<proteinExistence type="predicted"/>
<dbReference type="RefSeq" id="WP_191319449.1">
    <property type="nucleotide sequence ID" value="NZ_BNCG01000008.1"/>
</dbReference>
<evidence type="ECO:0000313" key="1">
    <source>
        <dbReference type="EMBL" id="MFC3637478.1"/>
    </source>
</evidence>
<name>A0ABV7UFW7_9HYPH</name>
<protein>
    <recommendedName>
        <fullName evidence="3">MFS transporter</fullName>
    </recommendedName>
</protein>
<accession>A0ABV7UFW7</accession>
<reference evidence="2" key="1">
    <citation type="journal article" date="2019" name="Int. J. Syst. Evol. Microbiol.">
        <title>The Global Catalogue of Microorganisms (GCM) 10K type strain sequencing project: providing services to taxonomists for standard genome sequencing and annotation.</title>
        <authorList>
            <consortium name="The Broad Institute Genomics Platform"/>
            <consortium name="The Broad Institute Genome Sequencing Center for Infectious Disease"/>
            <person name="Wu L."/>
            <person name="Ma J."/>
        </authorList>
    </citation>
    <scope>NUCLEOTIDE SEQUENCE [LARGE SCALE GENOMIC DNA]</scope>
    <source>
        <strain evidence="2">KCTC 42282</strain>
    </source>
</reference>